<dbReference type="Proteomes" id="UP001214576">
    <property type="component" value="Unassembled WGS sequence"/>
</dbReference>
<reference evidence="1" key="1">
    <citation type="submission" date="2022-03" db="EMBL/GenBank/DDBJ databases">
        <title>Genomic analyses of argali, domestic sheep and their hybrids provide insights into chromosomal evolution, heterosis and genetic basis of agronomic traits.</title>
        <authorList>
            <person name="Li M."/>
        </authorList>
    </citation>
    <scope>NUCLEOTIDE SEQUENCE</scope>
    <source>
        <strain evidence="1">CAU-MHL-2022a</strain>
        <tissue evidence="1">Skin</tissue>
    </source>
</reference>
<dbReference type="AlphaFoldDB" id="A0AAD4YIB4"/>
<protein>
    <submittedName>
        <fullName evidence="1">Uncharacterized protein</fullName>
    </submittedName>
</protein>
<comment type="caution">
    <text evidence="1">The sequence shown here is derived from an EMBL/GenBank/DDBJ whole genome shotgun (WGS) entry which is preliminary data.</text>
</comment>
<accession>A0AAD4YIB4</accession>
<name>A0AAD4YIB4_OVIAM</name>
<feature type="non-terminal residue" evidence="1">
    <location>
        <position position="1"/>
    </location>
</feature>
<organism evidence="1 2">
    <name type="scientific">Ovis ammon polii</name>
    <dbReference type="NCBI Taxonomy" id="230172"/>
    <lineage>
        <taxon>Eukaryota</taxon>
        <taxon>Metazoa</taxon>
        <taxon>Chordata</taxon>
        <taxon>Craniata</taxon>
        <taxon>Vertebrata</taxon>
        <taxon>Euteleostomi</taxon>
        <taxon>Mammalia</taxon>
        <taxon>Eutheria</taxon>
        <taxon>Laurasiatheria</taxon>
        <taxon>Artiodactyla</taxon>
        <taxon>Ruminantia</taxon>
        <taxon>Pecora</taxon>
        <taxon>Bovidae</taxon>
        <taxon>Caprinae</taxon>
        <taxon>Ovis</taxon>
    </lineage>
</organism>
<evidence type="ECO:0000313" key="1">
    <source>
        <dbReference type="EMBL" id="KAI4548517.1"/>
    </source>
</evidence>
<keyword evidence="2" id="KW-1185">Reference proteome</keyword>
<sequence length="146" mass="16670">KQISEISGVFLHTSSLLKVITIFFCEKAMKLLTKKFSENKNLPKENSSFPYESQNMDISLDLGENHFAKQLAVSLCTLMSVKSHQLCLMMCDPMDFSLPGSSVHGILQQEYWKDNEAIQIKPLSRHKSGCDHNWYIAKKNEAKEKT</sequence>
<gene>
    <name evidence="1" type="ORF">MG293_000847</name>
</gene>
<dbReference type="EMBL" id="JAKZEL010000001">
    <property type="protein sequence ID" value="KAI4548517.1"/>
    <property type="molecule type" value="Genomic_DNA"/>
</dbReference>
<proteinExistence type="predicted"/>
<evidence type="ECO:0000313" key="2">
    <source>
        <dbReference type="Proteomes" id="UP001214576"/>
    </source>
</evidence>